<dbReference type="CDD" id="cd09276">
    <property type="entry name" value="Rnase_HI_RT_non_LTR"/>
    <property type="match status" value="1"/>
</dbReference>
<organism evidence="2 3">
    <name type="scientific">Purpureocillium lilacinum</name>
    <name type="common">Paecilomyces lilacinus</name>
    <dbReference type="NCBI Taxonomy" id="33203"/>
    <lineage>
        <taxon>Eukaryota</taxon>
        <taxon>Fungi</taxon>
        <taxon>Dikarya</taxon>
        <taxon>Ascomycota</taxon>
        <taxon>Pezizomycotina</taxon>
        <taxon>Sordariomycetes</taxon>
        <taxon>Hypocreomycetidae</taxon>
        <taxon>Hypocreales</taxon>
        <taxon>Ophiocordycipitaceae</taxon>
        <taxon>Purpureocillium</taxon>
    </lineage>
</organism>
<dbReference type="EMBL" id="JAWRVI010000106">
    <property type="protein sequence ID" value="KAK4077190.1"/>
    <property type="molecule type" value="Genomic_DNA"/>
</dbReference>
<dbReference type="InterPro" id="IPR050092">
    <property type="entry name" value="RNase_H"/>
</dbReference>
<keyword evidence="3" id="KW-1185">Reference proteome</keyword>
<name>A0ABR0BGS9_PURLI</name>
<dbReference type="Gene3D" id="3.30.420.10">
    <property type="entry name" value="Ribonuclease H-like superfamily/Ribonuclease H"/>
    <property type="match status" value="1"/>
</dbReference>
<dbReference type="PANTHER" id="PTHR10642">
    <property type="entry name" value="RIBONUCLEASE H1"/>
    <property type="match status" value="1"/>
</dbReference>
<evidence type="ECO:0000313" key="3">
    <source>
        <dbReference type="Proteomes" id="UP001287286"/>
    </source>
</evidence>
<feature type="region of interest" description="Disordered" evidence="1">
    <location>
        <begin position="552"/>
        <end position="575"/>
    </location>
</feature>
<evidence type="ECO:0000256" key="1">
    <source>
        <dbReference type="SAM" id="MobiDB-lite"/>
    </source>
</evidence>
<dbReference type="InterPro" id="IPR036397">
    <property type="entry name" value="RNaseH_sf"/>
</dbReference>
<dbReference type="PANTHER" id="PTHR10642:SF26">
    <property type="entry name" value="RIBONUCLEASE H1"/>
    <property type="match status" value="1"/>
</dbReference>
<dbReference type="Proteomes" id="UP001287286">
    <property type="component" value="Unassembled WGS sequence"/>
</dbReference>
<comment type="caution">
    <text evidence="2">The sequence shown here is derived from an EMBL/GenBank/DDBJ whole genome shotgun (WGS) entry which is preliminary data.</text>
</comment>
<sequence>MRQQEQYFARCSTLSPTTSSSPQHLPLHNIFLPLHNIFHSTTSSSPQHLSHHDVLRYAIVQPIDRLLLPALRHQHEWHAMTMRLKRKASTLSEPSVLLDKLASDVICILSEERTPNYRHRDAGKNAIAVAQMRYTDDSGFSGLSPTSTTVVEFTVLARLLPLGLLTSLHREGIPPRTVMTPSEKKLVIWRSEISLWLYPQSTVAQSEKSISQNDTYGNILRDGYGRAEGAAFDKAKTSLQTYLFAGLNRSDKRRQEGSGNITFSVNLYVPKCEGNDFFLEIWVCSELGTYLSDASTQPLEDMADMLGDCIYAGLASSRVAYECREGPQQRTNVLQACRDGNDVRIRLPMGFAEGYKLYEHFFELCANNIVLICPLSRGKLTLRINSNAANPCMPLFQDENTAATGFIDDVAILAWADTTEETCTLLQAALHEAEDWASGHAIDTSTSLQTRWGVIKPKPTCKYLGVTMDSKLRWRQHIDEMERKVSKTIAALSSLGKSASGFRTKEMRTIYRGVALPQMMATSLPALDVEMHLLPIEQQIWKHNIEARDRIGASSLRPTRQSQRRRTKISPRETIQSTIHQREVNSWTQEQIDPFVAPPWWQGPQTYIEETAEEARKRHLDLLRQERAALHIYTDGSGINGQIGAAAECPTIQRTRSSYMGTEDVSTVYAGELQGISLALDIAQDQADGFRRNKVIIYTDNQAAIWSSATPKGNEDADMAAKEATGWRERGAPGPRAEMPAELYSLRSTRKTWTHKEAHKTWAARWAARWAAEKRGRISYRCTPKPTKKVLRLHDGLSKRQSALLVQLRTEKIGLKDFLFNRRVPDAANANCPCREGRQTVSHILLRCRTYRQLRRQELGPLPGRHDLRDILRERKAATKAIKFMEVTEILERFRIESQTRQS</sequence>
<evidence type="ECO:0008006" key="4">
    <source>
        <dbReference type="Google" id="ProtNLM"/>
    </source>
</evidence>
<dbReference type="InterPro" id="IPR012337">
    <property type="entry name" value="RNaseH-like_sf"/>
</dbReference>
<evidence type="ECO:0000313" key="2">
    <source>
        <dbReference type="EMBL" id="KAK4077190.1"/>
    </source>
</evidence>
<protein>
    <recommendedName>
        <fullName evidence="4">RNase H type-1 domain-containing protein</fullName>
    </recommendedName>
</protein>
<proteinExistence type="predicted"/>
<gene>
    <name evidence="2" type="ORF">Purlil1_12463</name>
</gene>
<accession>A0ABR0BGS9</accession>
<dbReference type="SUPFAM" id="SSF53098">
    <property type="entry name" value="Ribonuclease H-like"/>
    <property type="match status" value="1"/>
</dbReference>
<reference evidence="2 3" key="1">
    <citation type="journal article" date="2024" name="Microbiol. Resour. Announc.">
        <title>Genome annotations for the ascomycete fungi Trichoderma harzianum, Trichoderma aggressivum, and Purpureocillium lilacinum.</title>
        <authorList>
            <person name="Beijen E.P.W."/>
            <person name="Ohm R.A."/>
        </authorList>
    </citation>
    <scope>NUCLEOTIDE SEQUENCE [LARGE SCALE GENOMIC DNA]</scope>
    <source>
        <strain evidence="2 3">CBS 150709</strain>
    </source>
</reference>